<accession>A0AAD5P6Z6</accession>
<proteinExistence type="predicted"/>
<keyword evidence="2" id="KW-1185">Reference proteome</keyword>
<dbReference type="Proteomes" id="UP001209540">
    <property type="component" value="Unassembled WGS sequence"/>
</dbReference>
<evidence type="ECO:0000313" key="2">
    <source>
        <dbReference type="Proteomes" id="UP001209540"/>
    </source>
</evidence>
<name>A0AAD5P6Z6_9FUNG</name>
<sequence length="113" mass="13497">STRGSYIQVLFLPRFGDGVIAWSGQVQFYFRHNQDNKEHYFAYVRWYRTEAREQRFVVEGLEEWRSRFMDDEKHSILPIHRIYLQIAIVAYGPQNNPNTSKIVIIPGERIVHV</sequence>
<organism evidence="1 2">
    <name type="scientific">Phascolomyces articulosus</name>
    <dbReference type="NCBI Taxonomy" id="60185"/>
    <lineage>
        <taxon>Eukaryota</taxon>
        <taxon>Fungi</taxon>
        <taxon>Fungi incertae sedis</taxon>
        <taxon>Mucoromycota</taxon>
        <taxon>Mucoromycotina</taxon>
        <taxon>Mucoromycetes</taxon>
        <taxon>Mucorales</taxon>
        <taxon>Lichtheimiaceae</taxon>
        <taxon>Phascolomyces</taxon>
    </lineage>
</organism>
<comment type="caution">
    <text evidence="1">The sequence shown here is derived from an EMBL/GenBank/DDBJ whole genome shotgun (WGS) entry which is preliminary data.</text>
</comment>
<protein>
    <submittedName>
        <fullName evidence="1">Uncharacterized protein</fullName>
    </submittedName>
</protein>
<dbReference type="EMBL" id="JAIXMP010000066">
    <property type="protein sequence ID" value="KAI9243842.1"/>
    <property type="molecule type" value="Genomic_DNA"/>
</dbReference>
<reference evidence="1" key="2">
    <citation type="submission" date="2023-02" db="EMBL/GenBank/DDBJ databases">
        <authorList>
            <consortium name="DOE Joint Genome Institute"/>
            <person name="Mondo S.J."/>
            <person name="Chang Y."/>
            <person name="Wang Y."/>
            <person name="Ahrendt S."/>
            <person name="Andreopoulos W."/>
            <person name="Barry K."/>
            <person name="Beard J."/>
            <person name="Benny G.L."/>
            <person name="Blankenship S."/>
            <person name="Bonito G."/>
            <person name="Cuomo C."/>
            <person name="Desiro A."/>
            <person name="Gervers K.A."/>
            <person name="Hundley H."/>
            <person name="Kuo A."/>
            <person name="LaButti K."/>
            <person name="Lang B.F."/>
            <person name="Lipzen A."/>
            <person name="O'Donnell K."/>
            <person name="Pangilinan J."/>
            <person name="Reynolds N."/>
            <person name="Sandor L."/>
            <person name="Smith M.W."/>
            <person name="Tsang A."/>
            <person name="Grigoriev I.V."/>
            <person name="Stajich J.E."/>
            <person name="Spatafora J.W."/>
        </authorList>
    </citation>
    <scope>NUCLEOTIDE SEQUENCE</scope>
    <source>
        <strain evidence="1">RSA 2281</strain>
    </source>
</reference>
<gene>
    <name evidence="1" type="ORF">BDA99DRAFT_315377</name>
</gene>
<dbReference type="AlphaFoldDB" id="A0AAD5P6Z6"/>
<reference evidence="1" key="1">
    <citation type="journal article" date="2022" name="IScience">
        <title>Evolution of zygomycete secretomes and the origins of terrestrial fungal ecologies.</title>
        <authorList>
            <person name="Chang Y."/>
            <person name="Wang Y."/>
            <person name="Mondo S."/>
            <person name="Ahrendt S."/>
            <person name="Andreopoulos W."/>
            <person name="Barry K."/>
            <person name="Beard J."/>
            <person name="Benny G.L."/>
            <person name="Blankenship S."/>
            <person name="Bonito G."/>
            <person name="Cuomo C."/>
            <person name="Desiro A."/>
            <person name="Gervers K.A."/>
            <person name="Hundley H."/>
            <person name="Kuo A."/>
            <person name="LaButti K."/>
            <person name="Lang B.F."/>
            <person name="Lipzen A."/>
            <person name="O'Donnell K."/>
            <person name="Pangilinan J."/>
            <person name="Reynolds N."/>
            <person name="Sandor L."/>
            <person name="Smith M.E."/>
            <person name="Tsang A."/>
            <person name="Grigoriev I.V."/>
            <person name="Stajich J.E."/>
            <person name="Spatafora J.W."/>
        </authorList>
    </citation>
    <scope>NUCLEOTIDE SEQUENCE</scope>
    <source>
        <strain evidence="1">RSA 2281</strain>
    </source>
</reference>
<feature type="non-terminal residue" evidence="1">
    <location>
        <position position="1"/>
    </location>
</feature>
<evidence type="ECO:0000313" key="1">
    <source>
        <dbReference type="EMBL" id="KAI9243842.1"/>
    </source>
</evidence>